<dbReference type="InterPro" id="IPR011050">
    <property type="entry name" value="Pectin_lyase_fold/virulence"/>
</dbReference>
<proteinExistence type="predicted"/>
<accession>A9G8H7</accession>
<keyword evidence="4" id="KW-1185">Reference proteome</keyword>
<evidence type="ECO:0000256" key="1">
    <source>
        <dbReference type="ARBA" id="ARBA00022723"/>
    </source>
</evidence>
<dbReference type="CAZy" id="PL1">
    <property type="family name" value="Polysaccharide Lyase Family 1"/>
</dbReference>
<dbReference type="PANTHER" id="PTHR42970">
    <property type="entry name" value="PECTATE LYASE C-RELATED"/>
    <property type="match status" value="1"/>
</dbReference>
<dbReference type="PANTHER" id="PTHR42970:SF1">
    <property type="entry name" value="PECTATE LYASE C-RELATED"/>
    <property type="match status" value="1"/>
</dbReference>
<keyword evidence="3" id="KW-0456">Lyase</keyword>
<dbReference type="eggNOG" id="COG3866">
    <property type="taxonomic scope" value="Bacteria"/>
</dbReference>
<evidence type="ECO:0000256" key="2">
    <source>
        <dbReference type="ARBA" id="ARBA00023180"/>
    </source>
</evidence>
<keyword evidence="1" id="KW-0479">Metal-binding</keyword>
<dbReference type="EC" id="4.2.2.2" evidence="3"/>
<dbReference type="AlphaFoldDB" id="A9G8H7"/>
<dbReference type="KEGG" id="scl:sce5832"/>
<dbReference type="InterPro" id="IPR052063">
    <property type="entry name" value="Polysaccharide_Lyase_1"/>
</dbReference>
<name>A9G8H7_SORC5</name>
<dbReference type="SUPFAM" id="SSF51126">
    <property type="entry name" value="Pectin lyase-like"/>
    <property type="match status" value="1"/>
</dbReference>
<dbReference type="GO" id="GO:0046872">
    <property type="term" value="F:metal ion binding"/>
    <property type="evidence" value="ECO:0007669"/>
    <property type="project" value="UniProtKB-KW"/>
</dbReference>
<dbReference type="InterPro" id="IPR012334">
    <property type="entry name" value="Pectin_lyas_fold"/>
</dbReference>
<protein>
    <submittedName>
        <fullName evidence="3">Probable pectate lyase</fullName>
        <ecNumber evidence="3">4.2.2.2</ecNumber>
    </submittedName>
</protein>
<reference evidence="3 4" key="1">
    <citation type="journal article" date="2007" name="Nat. Biotechnol.">
        <title>Complete genome sequence of the myxobacterium Sorangium cellulosum.</title>
        <authorList>
            <person name="Schneiker S."/>
            <person name="Perlova O."/>
            <person name="Kaiser O."/>
            <person name="Gerth K."/>
            <person name="Alici A."/>
            <person name="Altmeyer M.O."/>
            <person name="Bartels D."/>
            <person name="Bekel T."/>
            <person name="Beyer S."/>
            <person name="Bode E."/>
            <person name="Bode H.B."/>
            <person name="Bolten C.J."/>
            <person name="Choudhuri J.V."/>
            <person name="Doss S."/>
            <person name="Elnakady Y.A."/>
            <person name="Frank B."/>
            <person name="Gaigalat L."/>
            <person name="Goesmann A."/>
            <person name="Groeger C."/>
            <person name="Gross F."/>
            <person name="Jelsbak L."/>
            <person name="Jelsbak L."/>
            <person name="Kalinowski J."/>
            <person name="Kegler C."/>
            <person name="Knauber T."/>
            <person name="Konietzny S."/>
            <person name="Kopp M."/>
            <person name="Krause L."/>
            <person name="Krug D."/>
            <person name="Linke B."/>
            <person name="Mahmud T."/>
            <person name="Martinez-Arias R."/>
            <person name="McHardy A.C."/>
            <person name="Merai M."/>
            <person name="Meyer F."/>
            <person name="Mormann S."/>
            <person name="Munoz-Dorado J."/>
            <person name="Perez J."/>
            <person name="Pradella S."/>
            <person name="Rachid S."/>
            <person name="Raddatz G."/>
            <person name="Rosenau F."/>
            <person name="Rueckert C."/>
            <person name="Sasse F."/>
            <person name="Scharfe M."/>
            <person name="Schuster S.C."/>
            <person name="Suen G."/>
            <person name="Treuner-Lange A."/>
            <person name="Velicer G.J."/>
            <person name="Vorholter F.-J."/>
            <person name="Weissman K.J."/>
            <person name="Welch R.D."/>
            <person name="Wenzel S.C."/>
            <person name="Whitworth D.E."/>
            <person name="Wilhelm S."/>
            <person name="Wittmann C."/>
            <person name="Bloecker H."/>
            <person name="Puehler A."/>
            <person name="Mueller R."/>
        </authorList>
    </citation>
    <scope>NUCLEOTIDE SEQUENCE [LARGE SCALE GENOMIC DNA]</scope>
    <source>
        <strain evidence="4">So ce56</strain>
    </source>
</reference>
<sequence length="594" mass="63759">MSPLVRCSCRITSIASSGDMEFKIDFDVPCRTDWQLMIAISESSPVGSPQYGLRLRAPVKTSCARQPRAGPSRRCSASPCFIRATRRAQRRAHPGLPCSIRSCSAPDTYERGTRHMAFLPTCSFIGAQGIRRFGCAIAAVSALTAISAPASALPSFPGAEGFGAVATGGRGGRVIKVTNLRTSGSGSLQAALDASGPRIIVFDVSGVIEGDVVIRNGDVTIAGQTAPGAGITIRGRLTARYSTAVNNIIVRFLRVRPVHNGSAGEQFDATQISRNSKVMLDHMSIAWGVDETVDLYEADDVTVQWSTIESSATTGHPEGMHNYGLINGPDGHRITLHHNLFAHHKARCPAVANGPADIRNNVAYNVRHGFVHHNPARGQFNIVGNTYIKGPSDQLIPFYFDGSAGAGLKYFLGDNYIDDPGKFTGTVENPWKQPYLHPSFSKLNKSESYRSATQFNFTRDVPGYIPVTTQRAQDAARLVVAQAGSLPRDVVTKGVFKNMERRDGSWGARYVSNLMDGLSPGTAPADADRDGMADAWERARGLSSSNANDHSKVMPSGYTAIEEYINELAAALISKAAGSSSMLPDEGEIEAQIE</sequence>
<evidence type="ECO:0000313" key="3">
    <source>
        <dbReference type="EMBL" id="CAN95995.1"/>
    </source>
</evidence>
<dbReference type="STRING" id="448385.sce5832"/>
<organism evidence="3 4">
    <name type="scientific">Sorangium cellulosum (strain So ce56)</name>
    <name type="common">Polyangium cellulosum (strain So ce56)</name>
    <dbReference type="NCBI Taxonomy" id="448385"/>
    <lineage>
        <taxon>Bacteria</taxon>
        <taxon>Pseudomonadati</taxon>
        <taxon>Myxococcota</taxon>
        <taxon>Polyangia</taxon>
        <taxon>Polyangiales</taxon>
        <taxon>Polyangiaceae</taxon>
        <taxon>Sorangium</taxon>
    </lineage>
</organism>
<gene>
    <name evidence="3" type="ordered locus">sce5832</name>
</gene>
<dbReference type="BioCyc" id="SCEL448385:SCE_RS29960-MONOMER"/>
<dbReference type="Gene3D" id="2.160.20.10">
    <property type="entry name" value="Single-stranded right-handed beta-helix, Pectin lyase-like"/>
    <property type="match status" value="1"/>
</dbReference>
<evidence type="ECO:0000313" key="4">
    <source>
        <dbReference type="Proteomes" id="UP000002139"/>
    </source>
</evidence>
<dbReference type="EMBL" id="AM746676">
    <property type="protein sequence ID" value="CAN95995.1"/>
    <property type="molecule type" value="Genomic_DNA"/>
</dbReference>
<dbReference type="HOGENOM" id="CLU_016764_1_1_7"/>
<dbReference type="GO" id="GO:0030570">
    <property type="term" value="F:pectate lyase activity"/>
    <property type="evidence" value="ECO:0007669"/>
    <property type="project" value="UniProtKB-EC"/>
</dbReference>
<dbReference type="Proteomes" id="UP000002139">
    <property type="component" value="Chromosome"/>
</dbReference>
<keyword evidence="2" id="KW-0325">Glycoprotein</keyword>